<dbReference type="InterPro" id="IPR003749">
    <property type="entry name" value="ThiS/MoaD-like"/>
</dbReference>
<dbReference type="UniPathway" id="UPA00344"/>
<evidence type="ECO:0000256" key="1">
    <source>
        <dbReference type="ARBA" id="ARBA00022490"/>
    </source>
</evidence>
<feature type="modified residue" description="1-thioglycine; alternate" evidence="5">
    <location>
        <position position="107"/>
    </location>
</feature>
<dbReference type="HAMAP" id="MF_03051">
    <property type="entry name" value="MOCS2A"/>
    <property type="match status" value="1"/>
</dbReference>
<evidence type="ECO:0000256" key="5">
    <source>
        <dbReference type="HAMAP-Rule" id="MF_03051"/>
    </source>
</evidence>
<evidence type="ECO:0000313" key="6">
    <source>
        <dbReference type="EMBL" id="QKX55057.1"/>
    </source>
</evidence>
<dbReference type="Pfam" id="PF02597">
    <property type="entry name" value="ThiS"/>
    <property type="match status" value="1"/>
</dbReference>
<dbReference type="Proteomes" id="UP000509510">
    <property type="component" value="Chromosome I"/>
</dbReference>
<dbReference type="CDD" id="cd00754">
    <property type="entry name" value="Ubl_MoaD"/>
    <property type="match status" value="1"/>
</dbReference>
<proteinExistence type="inferred from homology"/>
<comment type="pathway">
    <text evidence="5">Cofactor biosynthesis; molybdopterin biosynthesis.</text>
</comment>
<dbReference type="InterPro" id="IPR028887">
    <property type="entry name" value="MOCS2A_euk"/>
</dbReference>
<dbReference type="OrthoDB" id="5595860at2759"/>
<evidence type="ECO:0000256" key="3">
    <source>
        <dbReference type="ARBA" id="ARBA00022741"/>
    </source>
</evidence>
<dbReference type="PANTHER" id="PTHR33359:SF1">
    <property type="entry name" value="MOLYBDOPTERIN SYNTHASE SULFUR CARRIER SUBUNIT"/>
    <property type="match status" value="1"/>
</dbReference>
<sequence length="107" mass="11479">MTTTPPKEQLSARQPFFQIHYFASAASFTRKQSESLPAPLPLADLFPLLEAKYPGITQRVLKSCSVSVGLDYVDVPEENGENGEESGVVVMIQAGDEVGIIPPVSSG</sequence>
<keyword evidence="3 5" id="KW-0547">Nucleotide-binding</keyword>
<comment type="PTM">
    <text evidence="5">C-terminal thiocarboxylation occurs in 2 steps, it is first acyl-adenylated (-COAMP) via the hesA/moeB/thiF part of UBA4, then thiocarboxylated (-COSH) via the rhodanese domain of UBA4.</text>
</comment>
<dbReference type="GO" id="GO:1990133">
    <property type="term" value="C:molybdopterin adenylyltransferase complex"/>
    <property type="evidence" value="ECO:0007669"/>
    <property type="project" value="TreeGrafter"/>
</dbReference>
<feature type="modified residue" description="Glycyl adenylate; alternate" evidence="5">
    <location>
        <position position="107"/>
    </location>
</feature>
<dbReference type="GO" id="GO:0030366">
    <property type="term" value="F:molybdopterin synthase activity"/>
    <property type="evidence" value="ECO:0007669"/>
    <property type="project" value="UniProtKB-UniRule"/>
</dbReference>
<comment type="subcellular location">
    <subcellularLocation>
        <location evidence="5">Cytoplasm</location>
    </subcellularLocation>
</comment>
<reference evidence="7" key="1">
    <citation type="submission" date="2020-06" db="EMBL/GenBank/DDBJ databases">
        <title>A chromosome-scale genome assembly of Talaromyces rugulosus W13939.</title>
        <authorList>
            <person name="Wang B."/>
            <person name="Guo L."/>
            <person name="Ye K."/>
            <person name="Wang L."/>
        </authorList>
    </citation>
    <scope>NUCLEOTIDE SEQUENCE [LARGE SCALE GENOMIC DNA]</scope>
    <source>
        <strain evidence="7">W13939</strain>
    </source>
</reference>
<gene>
    <name evidence="5" type="primary">cnxG</name>
    <name evidence="6" type="ORF">TRUGW13939_02149</name>
</gene>
<dbReference type="InterPro" id="IPR016155">
    <property type="entry name" value="Mopterin_synth/thiamin_S_b"/>
</dbReference>
<organism evidence="6 7">
    <name type="scientific">Talaromyces rugulosus</name>
    <name type="common">Penicillium rugulosum</name>
    <dbReference type="NCBI Taxonomy" id="121627"/>
    <lineage>
        <taxon>Eukaryota</taxon>
        <taxon>Fungi</taxon>
        <taxon>Dikarya</taxon>
        <taxon>Ascomycota</taxon>
        <taxon>Pezizomycotina</taxon>
        <taxon>Eurotiomycetes</taxon>
        <taxon>Eurotiomycetidae</taxon>
        <taxon>Eurotiales</taxon>
        <taxon>Trichocomaceae</taxon>
        <taxon>Talaromyces</taxon>
        <taxon>Talaromyces sect. Islandici</taxon>
    </lineage>
</organism>
<dbReference type="PANTHER" id="PTHR33359">
    <property type="entry name" value="MOLYBDOPTERIN SYNTHASE SULFUR CARRIER SUBUNIT"/>
    <property type="match status" value="1"/>
</dbReference>
<dbReference type="InterPro" id="IPR012675">
    <property type="entry name" value="Beta-grasp_dom_sf"/>
</dbReference>
<accession>A0A7H8QM98</accession>
<dbReference type="GO" id="GO:0000166">
    <property type="term" value="F:nucleotide binding"/>
    <property type="evidence" value="ECO:0007669"/>
    <property type="project" value="UniProtKB-KW"/>
</dbReference>
<comment type="subunit">
    <text evidence="5">Heterotetramer; composed of 2 small (MOCS2A) and 2 large (MOCS2B) subunits.</text>
</comment>
<protein>
    <recommendedName>
        <fullName evidence="5">Molybdopterin synthase sulfur carrier subunit</fullName>
    </recommendedName>
    <alternativeName>
        <fullName evidence="5">Common component for nitrate reductase and xanthine dehydrogenase protein G</fullName>
    </alternativeName>
    <alternativeName>
        <fullName evidence="5">Molybdenum cofactor synthesis protein 2 small subunit</fullName>
    </alternativeName>
    <alternativeName>
        <fullName evidence="5">Molybdenum cofactor synthesis protein 2A</fullName>
    </alternativeName>
    <alternativeName>
        <fullName evidence="5">Sulfur carrier protein MOCS2A</fullName>
        <shortName evidence="5">MOCS2A</shortName>
    </alternativeName>
</protein>
<comment type="similarity">
    <text evidence="5">Belongs to the MoaD family. MOCS2A subfamily.</text>
</comment>
<keyword evidence="4 5" id="KW-0501">Molybdenum cofactor biosynthesis</keyword>
<name>A0A7H8QM98_TALRU</name>
<keyword evidence="2 5" id="KW-0597">Phosphoprotein</keyword>
<dbReference type="EMBL" id="CP055898">
    <property type="protein sequence ID" value="QKX55057.1"/>
    <property type="molecule type" value="Genomic_DNA"/>
</dbReference>
<dbReference type="GO" id="GO:1990140">
    <property type="term" value="C:molybdopterin synthase complex"/>
    <property type="evidence" value="ECO:0007669"/>
    <property type="project" value="UniProtKB-UniRule"/>
</dbReference>
<evidence type="ECO:0000256" key="4">
    <source>
        <dbReference type="ARBA" id="ARBA00023150"/>
    </source>
</evidence>
<dbReference type="AlphaFoldDB" id="A0A7H8QM98"/>
<dbReference type="InterPro" id="IPR044672">
    <property type="entry name" value="MOCS2A"/>
</dbReference>
<comment type="function">
    <text evidence="5">Acts as a sulfur carrier required for molybdopterin biosynthesis. Component of the molybdopterin synthase complex that catalyzes the conversion of precursor Z into molybdopterin by mediating the incorporation of 2 sulfur atoms into precursor Z to generate a dithiolene group. In the complex, serves as sulfur donor by being thiocarboxylated (-COSH) at its C-terminus by UBA4. After interaction with MOCS2B, the sulfur is then transferred to precursor Z to form molybdopterin.</text>
</comment>
<keyword evidence="7" id="KW-1185">Reference proteome</keyword>
<dbReference type="GO" id="GO:0006777">
    <property type="term" value="P:Mo-molybdopterin cofactor biosynthetic process"/>
    <property type="evidence" value="ECO:0007669"/>
    <property type="project" value="UniProtKB-UniRule"/>
</dbReference>
<dbReference type="SUPFAM" id="SSF54285">
    <property type="entry name" value="MoaD/ThiS"/>
    <property type="match status" value="1"/>
</dbReference>
<keyword evidence="1 5" id="KW-0963">Cytoplasm</keyword>
<dbReference type="Gene3D" id="3.10.20.30">
    <property type="match status" value="1"/>
</dbReference>
<evidence type="ECO:0000256" key="2">
    <source>
        <dbReference type="ARBA" id="ARBA00022553"/>
    </source>
</evidence>
<evidence type="ECO:0000313" key="7">
    <source>
        <dbReference type="Proteomes" id="UP000509510"/>
    </source>
</evidence>